<dbReference type="Gene3D" id="1.10.8.640">
    <property type="entry name" value="Cytochrome C biogenesis protein"/>
    <property type="match status" value="1"/>
</dbReference>
<dbReference type="CDD" id="cd16378">
    <property type="entry name" value="CcmH_N"/>
    <property type="match status" value="1"/>
</dbReference>
<comment type="function">
    <text evidence="7">Possible subunit of a heme lyase.</text>
</comment>
<dbReference type="InterPro" id="IPR038297">
    <property type="entry name" value="CcmH/CycL/NrfF/Ccl2_sf"/>
</dbReference>
<accession>B3PGR2</accession>
<comment type="similarity">
    <text evidence="1 7">Belongs to the CcmH/CycL/Ccl2/NrfF family.</text>
</comment>
<keyword evidence="11" id="KW-1185">Reference proteome</keyword>
<dbReference type="InterPro" id="IPR051263">
    <property type="entry name" value="C-type_cytochrome_biogenesis"/>
</dbReference>
<dbReference type="FunFam" id="1.10.8.640:FF:000001">
    <property type="entry name" value="Cytochrome c-type biogenesis protein"/>
    <property type="match status" value="1"/>
</dbReference>
<keyword evidence="7" id="KW-0472">Membrane</keyword>
<dbReference type="eggNOG" id="COG3088">
    <property type="taxonomic scope" value="Bacteria"/>
</dbReference>
<feature type="transmembrane region" description="Helical" evidence="7">
    <location>
        <begin position="200"/>
        <end position="221"/>
    </location>
</feature>
<name>B3PGR2_CELJU</name>
<keyword evidence="7" id="KW-1133">Transmembrane helix</keyword>
<dbReference type="Pfam" id="PF03918">
    <property type="entry name" value="CcmH"/>
    <property type="match status" value="1"/>
</dbReference>
<evidence type="ECO:0000256" key="6">
    <source>
        <dbReference type="ARBA" id="ARBA00023004"/>
    </source>
</evidence>
<evidence type="ECO:0000256" key="2">
    <source>
        <dbReference type="ARBA" id="ARBA00022617"/>
    </source>
</evidence>
<dbReference type="AlphaFoldDB" id="B3PGR2"/>
<keyword evidence="7" id="KW-0812">Transmembrane</keyword>
<reference evidence="10 11" key="1">
    <citation type="journal article" date="2008" name="J. Bacteriol.">
        <title>Insights into plant cell wall degradation from the genome sequence of the soil bacterium Cellvibrio japonicus.</title>
        <authorList>
            <person name="Deboy R.T."/>
            <person name="Mongodin E.F."/>
            <person name="Fouts D.E."/>
            <person name="Tailford L.E."/>
            <person name="Khouri H."/>
            <person name="Emerson J.B."/>
            <person name="Mohamoud Y."/>
            <person name="Watkins K."/>
            <person name="Henrissat B."/>
            <person name="Gilbert H.J."/>
            <person name="Nelson K.E."/>
        </authorList>
    </citation>
    <scope>NUCLEOTIDE SEQUENCE [LARGE SCALE GENOMIC DNA]</scope>
    <source>
        <strain evidence="10 11">Ueda107</strain>
    </source>
</reference>
<keyword evidence="5" id="KW-0201">Cytochrome c-type biogenesis</keyword>
<dbReference type="GO" id="GO:0005886">
    <property type="term" value="C:plasma membrane"/>
    <property type="evidence" value="ECO:0007669"/>
    <property type="project" value="TreeGrafter"/>
</dbReference>
<dbReference type="InterPro" id="IPR005616">
    <property type="entry name" value="CcmH/CycL/Ccl2/NrfF_N"/>
</dbReference>
<dbReference type="EMBL" id="CP000934">
    <property type="protein sequence ID" value="ACE85128.1"/>
    <property type="molecule type" value="Genomic_DNA"/>
</dbReference>
<dbReference type="GO" id="GO:0017004">
    <property type="term" value="P:cytochrome complex assembly"/>
    <property type="evidence" value="ECO:0007669"/>
    <property type="project" value="UniProtKB-KW"/>
</dbReference>
<sequence length="260" mass="29233">MTTRTLLVARILIIPIHWSTFFLRVLTKTAIFSKTDEKTNACAQVLNLQGNSPRRGCGVVILAQIFILLCEKISVSRKNFYSRFSFISLAKGFQGGLAHLAGLLLACVFWVSPCQASIEVREFTNNTERHRYESFIEDMRCPKCQNQNLAGSDSPIAKDLRNELYLQIQEGRSDKEIVDFMVERYGDFILYKPRLTPATLLLWGLPLVLLVVGAGVLVMIVRRRRVQTPTETGLSADEADRLNALLAQNPPPTDSSKESQ</sequence>
<evidence type="ECO:0000256" key="3">
    <source>
        <dbReference type="ARBA" id="ARBA00022723"/>
    </source>
</evidence>
<dbReference type="KEGG" id="cja:CJA_1913"/>
<evidence type="ECO:0000313" key="10">
    <source>
        <dbReference type="EMBL" id="ACE85128.1"/>
    </source>
</evidence>
<dbReference type="HOGENOM" id="CLU_1068300_0_0_6"/>
<evidence type="ECO:0000256" key="7">
    <source>
        <dbReference type="RuleBase" id="RU364112"/>
    </source>
</evidence>
<dbReference type="GO" id="GO:0046872">
    <property type="term" value="F:metal ion binding"/>
    <property type="evidence" value="ECO:0007669"/>
    <property type="project" value="UniProtKB-KW"/>
</dbReference>
<keyword evidence="4 7" id="KW-0732">Signal</keyword>
<evidence type="ECO:0000313" key="11">
    <source>
        <dbReference type="Proteomes" id="UP000001036"/>
    </source>
</evidence>
<evidence type="ECO:0000256" key="5">
    <source>
        <dbReference type="ARBA" id="ARBA00022748"/>
    </source>
</evidence>
<evidence type="ECO:0000256" key="8">
    <source>
        <dbReference type="SAM" id="MobiDB-lite"/>
    </source>
</evidence>
<dbReference type="PANTHER" id="PTHR47870:SF1">
    <property type="entry name" value="CYTOCHROME C-TYPE BIOGENESIS PROTEIN CCMH"/>
    <property type="match status" value="1"/>
</dbReference>
<keyword evidence="2 7" id="KW-0349">Heme</keyword>
<dbReference type="Proteomes" id="UP000001036">
    <property type="component" value="Chromosome"/>
</dbReference>
<gene>
    <name evidence="10" type="ordered locus">CJA_1913</name>
</gene>
<proteinExistence type="inferred from homology"/>
<feature type="domain" description="CcmH/CycL/Ccl2/NrfF N-terminal" evidence="9">
    <location>
        <begin position="105"/>
        <end position="246"/>
    </location>
</feature>
<dbReference type="RefSeq" id="WP_012487530.1">
    <property type="nucleotide sequence ID" value="NC_010995.1"/>
</dbReference>
<evidence type="ECO:0000256" key="1">
    <source>
        <dbReference type="ARBA" id="ARBA00010342"/>
    </source>
</evidence>
<evidence type="ECO:0000256" key="4">
    <source>
        <dbReference type="ARBA" id="ARBA00022729"/>
    </source>
</evidence>
<keyword evidence="3 7" id="KW-0479">Metal-binding</keyword>
<keyword evidence="6 7" id="KW-0408">Iron</keyword>
<dbReference type="PANTHER" id="PTHR47870">
    <property type="entry name" value="CYTOCHROME C-TYPE BIOGENESIS PROTEIN CCMH"/>
    <property type="match status" value="1"/>
</dbReference>
<feature type="region of interest" description="Disordered" evidence="8">
    <location>
        <begin position="229"/>
        <end position="260"/>
    </location>
</feature>
<dbReference type="OrthoDB" id="9804975at2"/>
<evidence type="ECO:0000259" key="9">
    <source>
        <dbReference type="Pfam" id="PF03918"/>
    </source>
</evidence>
<protein>
    <recommendedName>
        <fullName evidence="7">Cytochrome c-type biogenesis protein</fullName>
    </recommendedName>
</protein>
<organism evidence="10 11">
    <name type="scientific">Cellvibrio japonicus (strain Ueda107)</name>
    <name type="common">Pseudomonas fluorescens subsp. cellulosa</name>
    <dbReference type="NCBI Taxonomy" id="498211"/>
    <lineage>
        <taxon>Bacteria</taxon>
        <taxon>Pseudomonadati</taxon>
        <taxon>Pseudomonadota</taxon>
        <taxon>Gammaproteobacteria</taxon>
        <taxon>Cellvibrionales</taxon>
        <taxon>Cellvibrionaceae</taxon>
        <taxon>Cellvibrio</taxon>
    </lineage>
</organism>
<dbReference type="STRING" id="498211.CJA_1913"/>